<evidence type="ECO:0000313" key="4">
    <source>
        <dbReference type="EMBL" id="TDY43873.1"/>
    </source>
</evidence>
<dbReference type="PANTHER" id="PTHR44591:SF3">
    <property type="entry name" value="RESPONSE REGULATORY DOMAIN-CONTAINING PROTEIN"/>
    <property type="match status" value="1"/>
</dbReference>
<dbReference type="AlphaFoldDB" id="A0A4V3HE33"/>
<proteinExistence type="predicted"/>
<keyword evidence="5" id="KW-1185">Reference proteome</keyword>
<evidence type="ECO:0000313" key="5">
    <source>
        <dbReference type="Proteomes" id="UP000295509"/>
    </source>
</evidence>
<dbReference type="InterPro" id="IPR011006">
    <property type="entry name" value="CheY-like_superfamily"/>
</dbReference>
<protein>
    <submittedName>
        <fullName evidence="4">Response regulator receiver domain-containing protein</fullName>
    </submittedName>
</protein>
<name>A0A4V3HE33_9BURK</name>
<dbReference type="Pfam" id="PF00072">
    <property type="entry name" value="Response_reg"/>
    <property type="match status" value="1"/>
</dbReference>
<evidence type="ECO:0000256" key="2">
    <source>
        <dbReference type="PROSITE-ProRule" id="PRU00169"/>
    </source>
</evidence>
<comment type="caution">
    <text evidence="4">The sequence shown here is derived from an EMBL/GenBank/DDBJ whole genome shotgun (WGS) entry which is preliminary data.</text>
</comment>
<dbReference type="PANTHER" id="PTHR44591">
    <property type="entry name" value="STRESS RESPONSE REGULATOR PROTEIN 1"/>
    <property type="match status" value="1"/>
</dbReference>
<organism evidence="4 5">
    <name type="scientific">Paraburkholderia rhizosphaerae</name>
    <dbReference type="NCBI Taxonomy" id="480658"/>
    <lineage>
        <taxon>Bacteria</taxon>
        <taxon>Pseudomonadati</taxon>
        <taxon>Pseudomonadota</taxon>
        <taxon>Betaproteobacteria</taxon>
        <taxon>Burkholderiales</taxon>
        <taxon>Burkholderiaceae</taxon>
        <taxon>Paraburkholderia</taxon>
    </lineage>
</organism>
<dbReference type="PROSITE" id="PS50110">
    <property type="entry name" value="RESPONSE_REGULATORY"/>
    <property type="match status" value="1"/>
</dbReference>
<dbReference type="InterPro" id="IPR001789">
    <property type="entry name" value="Sig_transdc_resp-reg_receiver"/>
</dbReference>
<dbReference type="GO" id="GO:0000160">
    <property type="term" value="P:phosphorelay signal transduction system"/>
    <property type="evidence" value="ECO:0007669"/>
    <property type="project" value="InterPro"/>
</dbReference>
<dbReference type="Proteomes" id="UP000295509">
    <property type="component" value="Unassembled WGS sequence"/>
</dbReference>
<dbReference type="EMBL" id="SORE01000017">
    <property type="protein sequence ID" value="TDY43873.1"/>
    <property type="molecule type" value="Genomic_DNA"/>
</dbReference>
<accession>A0A4V3HE33</accession>
<feature type="modified residue" description="4-aspartylphosphate" evidence="2">
    <location>
        <position position="65"/>
    </location>
</feature>
<dbReference type="SMART" id="SM00448">
    <property type="entry name" value="REC"/>
    <property type="match status" value="1"/>
</dbReference>
<evidence type="ECO:0000256" key="1">
    <source>
        <dbReference type="ARBA" id="ARBA00022553"/>
    </source>
</evidence>
<dbReference type="Gene3D" id="3.40.50.2300">
    <property type="match status" value="1"/>
</dbReference>
<dbReference type="OrthoDB" id="9808843at2"/>
<sequence>MLTDSYLTRKGRMMTRVLLVDDDVSLREALESVMTAAGHTVTVANNGLEALATAVTAPPQVIVSDVNIPILEGPDMVRMLKAVPRLSGVPVILMTGVDTDAGVSVNRLVRKPFDPRAILTSVSEVAEYASGAPAQASACRPQQPVARTLGPRARRSADTERYAARIRRGLQLVSEQDTRIHMLGRLGRDVKLAEQLYDALVASVAALFNLEATSLAMDARCPPAPDARPDCDRLELCVRRCVRSQHPRDGSEPPRRAPPAG</sequence>
<feature type="domain" description="Response regulatory" evidence="3">
    <location>
        <begin position="16"/>
        <end position="126"/>
    </location>
</feature>
<keyword evidence="1 2" id="KW-0597">Phosphoprotein</keyword>
<dbReference type="InterPro" id="IPR050595">
    <property type="entry name" value="Bact_response_regulator"/>
</dbReference>
<gene>
    <name evidence="4" type="ORF">BX592_11775</name>
</gene>
<dbReference type="SUPFAM" id="SSF52172">
    <property type="entry name" value="CheY-like"/>
    <property type="match status" value="1"/>
</dbReference>
<evidence type="ECO:0000259" key="3">
    <source>
        <dbReference type="PROSITE" id="PS50110"/>
    </source>
</evidence>
<reference evidence="4 5" key="1">
    <citation type="submission" date="2019-03" db="EMBL/GenBank/DDBJ databases">
        <title>Genomic Encyclopedia of Type Strains, Phase III (KMG-III): the genomes of soil and plant-associated and newly described type strains.</title>
        <authorList>
            <person name="Whitman W."/>
        </authorList>
    </citation>
    <scope>NUCLEOTIDE SEQUENCE [LARGE SCALE GENOMIC DNA]</scope>
    <source>
        <strain evidence="4 5">LMG 29544</strain>
    </source>
</reference>